<dbReference type="SUPFAM" id="SSF46689">
    <property type="entry name" value="Homeodomain-like"/>
    <property type="match status" value="2"/>
</dbReference>
<dbReference type="RefSeq" id="WP_137343982.1">
    <property type="nucleotide sequence ID" value="NZ_BSQH01000023.1"/>
</dbReference>
<organism evidence="5 6">
    <name type="scientific">Dyadobacter frigoris</name>
    <dbReference type="NCBI Taxonomy" id="2576211"/>
    <lineage>
        <taxon>Bacteria</taxon>
        <taxon>Pseudomonadati</taxon>
        <taxon>Bacteroidota</taxon>
        <taxon>Cytophagia</taxon>
        <taxon>Cytophagales</taxon>
        <taxon>Spirosomataceae</taxon>
        <taxon>Dyadobacter</taxon>
    </lineage>
</organism>
<evidence type="ECO:0000256" key="1">
    <source>
        <dbReference type="ARBA" id="ARBA00023015"/>
    </source>
</evidence>
<gene>
    <name evidence="5" type="ORF">FDK13_31390</name>
</gene>
<dbReference type="InterPro" id="IPR009057">
    <property type="entry name" value="Homeodomain-like_sf"/>
</dbReference>
<dbReference type="SUPFAM" id="SSF51215">
    <property type="entry name" value="Regulatory protein AraC"/>
    <property type="match status" value="1"/>
</dbReference>
<keyword evidence="3" id="KW-0804">Transcription</keyword>
<dbReference type="EMBL" id="SZVO01000022">
    <property type="protein sequence ID" value="TKT86951.1"/>
    <property type="molecule type" value="Genomic_DNA"/>
</dbReference>
<feature type="domain" description="HTH araC/xylS-type" evidence="4">
    <location>
        <begin position="162"/>
        <end position="260"/>
    </location>
</feature>
<keyword evidence="2" id="KW-0238">DNA-binding</keyword>
<accession>A0A4U6CTR2</accession>
<comment type="caution">
    <text evidence="5">The sequence shown here is derived from an EMBL/GenBank/DDBJ whole genome shotgun (WGS) entry which is preliminary data.</text>
</comment>
<reference evidence="5 6" key="1">
    <citation type="submission" date="2019-05" db="EMBL/GenBank/DDBJ databases">
        <title>Dyadobacter AR-3-8 sp. nov., isolated from arctic soil.</title>
        <authorList>
            <person name="Chaudhary D.K."/>
        </authorList>
    </citation>
    <scope>NUCLEOTIDE SEQUENCE [LARGE SCALE GENOMIC DNA]</scope>
    <source>
        <strain evidence="5 6">AR-3-8</strain>
    </source>
</reference>
<evidence type="ECO:0000256" key="2">
    <source>
        <dbReference type="ARBA" id="ARBA00023125"/>
    </source>
</evidence>
<dbReference type="Gene3D" id="1.10.10.60">
    <property type="entry name" value="Homeodomain-like"/>
    <property type="match status" value="2"/>
</dbReference>
<proteinExistence type="predicted"/>
<dbReference type="Pfam" id="PF12833">
    <property type="entry name" value="HTH_18"/>
    <property type="match status" value="1"/>
</dbReference>
<dbReference type="AlphaFoldDB" id="A0A4U6CTR2"/>
<dbReference type="GO" id="GO:0043565">
    <property type="term" value="F:sequence-specific DNA binding"/>
    <property type="evidence" value="ECO:0007669"/>
    <property type="project" value="InterPro"/>
</dbReference>
<evidence type="ECO:0000313" key="6">
    <source>
        <dbReference type="Proteomes" id="UP000304900"/>
    </source>
</evidence>
<sequence length="260" mass="30552">MNISEQLVNIDLNPESNYVLHDRMENQFPFHFHQKGQLTYVEGGIAYLNTKDKAYFLPARHFIWIPPGLEHFVRQKNRSSIVRNLYFNMADNITDPFYDRMGIYPANNLLLEMLLFTEEWSGEIMVDTFENQFLTTIKNLLPKISKHPLPIVLPTTNHEKMQPIINYIQENLEAPLHLEVISKYFGMSPRTFSRLFQSTLETSFLQYLKLSRMIRAMEQLLQTNKTISEIAYETGYNSIATFSNTFYGLVNVRPSEFQKF</sequence>
<protein>
    <submittedName>
        <fullName evidence="5">Helix-turn-helix domain-containing protein</fullName>
    </submittedName>
</protein>
<dbReference type="InterPro" id="IPR018060">
    <property type="entry name" value="HTH_AraC"/>
</dbReference>
<dbReference type="Gene3D" id="2.60.120.10">
    <property type="entry name" value="Jelly Rolls"/>
    <property type="match status" value="1"/>
</dbReference>
<name>A0A4U6CTR2_9BACT</name>
<evidence type="ECO:0000313" key="5">
    <source>
        <dbReference type="EMBL" id="TKT86951.1"/>
    </source>
</evidence>
<dbReference type="SMART" id="SM00342">
    <property type="entry name" value="HTH_ARAC"/>
    <property type="match status" value="1"/>
</dbReference>
<dbReference type="InterPro" id="IPR014710">
    <property type="entry name" value="RmlC-like_jellyroll"/>
</dbReference>
<dbReference type="PROSITE" id="PS01124">
    <property type="entry name" value="HTH_ARAC_FAMILY_2"/>
    <property type="match status" value="1"/>
</dbReference>
<dbReference type="PANTHER" id="PTHR11019:SF159">
    <property type="entry name" value="TRANSCRIPTIONAL REGULATOR-RELATED"/>
    <property type="match status" value="1"/>
</dbReference>
<keyword evidence="1" id="KW-0805">Transcription regulation</keyword>
<evidence type="ECO:0000259" key="4">
    <source>
        <dbReference type="PROSITE" id="PS01124"/>
    </source>
</evidence>
<keyword evidence="6" id="KW-1185">Reference proteome</keyword>
<dbReference type="PANTHER" id="PTHR11019">
    <property type="entry name" value="HTH-TYPE TRANSCRIPTIONAL REGULATOR NIMR"/>
    <property type="match status" value="1"/>
</dbReference>
<evidence type="ECO:0000256" key="3">
    <source>
        <dbReference type="ARBA" id="ARBA00023163"/>
    </source>
</evidence>
<dbReference type="Proteomes" id="UP000304900">
    <property type="component" value="Unassembled WGS sequence"/>
</dbReference>
<dbReference type="GO" id="GO:0003700">
    <property type="term" value="F:DNA-binding transcription factor activity"/>
    <property type="evidence" value="ECO:0007669"/>
    <property type="project" value="InterPro"/>
</dbReference>
<dbReference type="InterPro" id="IPR003313">
    <property type="entry name" value="AraC-bd"/>
</dbReference>
<dbReference type="OrthoDB" id="1266582at2"/>
<dbReference type="InterPro" id="IPR037923">
    <property type="entry name" value="HTH-like"/>
</dbReference>
<dbReference type="Pfam" id="PF02311">
    <property type="entry name" value="AraC_binding"/>
    <property type="match status" value="1"/>
</dbReference>